<evidence type="ECO:0000313" key="2">
    <source>
        <dbReference type="Proteomes" id="UP000789901"/>
    </source>
</evidence>
<gene>
    <name evidence="1" type="ORF">GMARGA_LOCUS41012</name>
</gene>
<accession>A0ABN7XCN9</accession>
<evidence type="ECO:0000313" key="1">
    <source>
        <dbReference type="EMBL" id="CAG8851986.1"/>
    </source>
</evidence>
<organism evidence="1 2">
    <name type="scientific">Gigaspora margarita</name>
    <dbReference type="NCBI Taxonomy" id="4874"/>
    <lineage>
        <taxon>Eukaryota</taxon>
        <taxon>Fungi</taxon>
        <taxon>Fungi incertae sedis</taxon>
        <taxon>Mucoromycota</taxon>
        <taxon>Glomeromycotina</taxon>
        <taxon>Glomeromycetes</taxon>
        <taxon>Diversisporales</taxon>
        <taxon>Gigasporaceae</taxon>
        <taxon>Gigaspora</taxon>
    </lineage>
</organism>
<reference evidence="1 2" key="1">
    <citation type="submission" date="2021-06" db="EMBL/GenBank/DDBJ databases">
        <authorList>
            <person name="Kallberg Y."/>
            <person name="Tangrot J."/>
            <person name="Rosling A."/>
        </authorList>
    </citation>
    <scope>NUCLEOTIDE SEQUENCE [LARGE SCALE GENOMIC DNA]</scope>
    <source>
        <strain evidence="1 2">120-4 pot B 10/14</strain>
    </source>
</reference>
<dbReference type="Proteomes" id="UP000789901">
    <property type="component" value="Unassembled WGS sequence"/>
</dbReference>
<name>A0ABN7XCN9_GIGMA</name>
<dbReference type="EMBL" id="CAJVQB010109067">
    <property type="protein sequence ID" value="CAG8851986.1"/>
    <property type="molecule type" value="Genomic_DNA"/>
</dbReference>
<sequence>TPISIFCQKQEQRTYRELITERIVFTLEYNRIISHAELPIVKNELSITLKIYLESHGTEWYTVFYKGRTENNRTPALWLNPNKVPCPRFSITGNFDAGIDMNDYGFLLNQ</sequence>
<feature type="non-terminal residue" evidence="1">
    <location>
        <position position="1"/>
    </location>
</feature>
<feature type="non-terminal residue" evidence="1">
    <location>
        <position position="110"/>
    </location>
</feature>
<proteinExistence type="predicted"/>
<protein>
    <submittedName>
        <fullName evidence="1">8430_t:CDS:1</fullName>
    </submittedName>
</protein>
<keyword evidence="2" id="KW-1185">Reference proteome</keyword>
<comment type="caution">
    <text evidence="1">The sequence shown here is derived from an EMBL/GenBank/DDBJ whole genome shotgun (WGS) entry which is preliminary data.</text>
</comment>